<gene>
    <name evidence="1" type="ORF">METZ01_LOCUS118523</name>
</gene>
<protein>
    <submittedName>
        <fullName evidence="1">Uncharacterized protein</fullName>
    </submittedName>
</protein>
<organism evidence="1">
    <name type="scientific">marine metagenome</name>
    <dbReference type="NCBI Taxonomy" id="408172"/>
    <lineage>
        <taxon>unclassified sequences</taxon>
        <taxon>metagenomes</taxon>
        <taxon>ecological metagenomes</taxon>
    </lineage>
</organism>
<dbReference type="EMBL" id="UINC01015624">
    <property type="protein sequence ID" value="SVA65669.1"/>
    <property type="molecule type" value="Genomic_DNA"/>
</dbReference>
<evidence type="ECO:0000313" key="1">
    <source>
        <dbReference type="EMBL" id="SVA65669.1"/>
    </source>
</evidence>
<sequence length="50" mass="5841">MNLQMQLMVKVWISLLPYTSLPDGLKNELKHSCQLSVEEFSPHNSHQLFQ</sequence>
<proteinExistence type="predicted"/>
<name>A0A381XLT7_9ZZZZ</name>
<dbReference type="AlphaFoldDB" id="A0A381XLT7"/>
<reference evidence="1" key="1">
    <citation type="submission" date="2018-05" db="EMBL/GenBank/DDBJ databases">
        <authorList>
            <person name="Lanie J.A."/>
            <person name="Ng W.-L."/>
            <person name="Kazmierczak K.M."/>
            <person name="Andrzejewski T.M."/>
            <person name="Davidsen T.M."/>
            <person name="Wayne K.J."/>
            <person name="Tettelin H."/>
            <person name="Glass J.I."/>
            <person name="Rusch D."/>
            <person name="Podicherti R."/>
            <person name="Tsui H.-C.T."/>
            <person name="Winkler M.E."/>
        </authorList>
    </citation>
    <scope>NUCLEOTIDE SEQUENCE</scope>
</reference>
<accession>A0A381XLT7</accession>